<dbReference type="InterPro" id="IPR022409">
    <property type="entry name" value="PKD/Chitinase_dom"/>
</dbReference>
<feature type="domain" description="PKD" evidence="1">
    <location>
        <begin position="580"/>
        <end position="664"/>
    </location>
</feature>
<reference evidence="2 3" key="1">
    <citation type="submission" date="2021-06" db="EMBL/GenBank/DDBJ databases">
        <title>Complete genome sequence of the secondary alcohol utilizing methanogen Methanospirillum hungatei strain GP1.</title>
        <authorList>
            <person name="Day L.A."/>
            <person name="Costa K.C."/>
        </authorList>
    </citation>
    <scope>NUCLEOTIDE SEQUENCE [LARGE SCALE GENOMIC DNA]</scope>
    <source>
        <strain evidence="2 3">GP1</strain>
    </source>
</reference>
<evidence type="ECO:0000313" key="3">
    <source>
        <dbReference type="Proteomes" id="UP000694228"/>
    </source>
</evidence>
<gene>
    <name evidence="2" type="ORF">KSK55_04235</name>
</gene>
<name>A0A8F5VPP7_METHU</name>
<protein>
    <submittedName>
        <fullName evidence="2">PKD domain-containing protein</fullName>
    </submittedName>
</protein>
<proteinExistence type="predicted"/>
<dbReference type="FunFam" id="2.60.40.10:FF:000270">
    <property type="entry name" value="Cell surface protein"/>
    <property type="match status" value="1"/>
</dbReference>
<feature type="domain" description="PKD" evidence="1">
    <location>
        <begin position="247"/>
        <end position="299"/>
    </location>
</feature>
<dbReference type="PANTHER" id="PTHR36842">
    <property type="entry name" value="PROTEIN TOLB HOMOLOG"/>
    <property type="match status" value="1"/>
</dbReference>
<feature type="domain" description="PKD" evidence="1">
    <location>
        <begin position="403"/>
        <end position="480"/>
    </location>
</feature>
<sequence length="741" mass="82349">MITVPGLAVLNPSFYGMNQANMTLVGDNNTLAKGDYLYLFDTTTVVSDNITGYTWNVDVNPSGSISGPTTSSKKNPVFGPFTGAADLTVDLIVDNDTGLQPPVKKEYYVVDNYSHIRPSYSVKADYRNVSAEYPKGTLTFNDTSAVFGFPMNETVNWWWQTTNDSGVSKNASARNNFTVSLSGSSQYSVNLTVKDNKGNLASILGHVGIPPDDVGLVPNIVAVPMRGTVPLNVSFIDLSMYYLPVRDNLIWNWDFDVEEVDPETPHTSSDQNPVHEYIKPGTYYVSFEISDGFSRASTTIGPIQVLSPSVDFAVSPTRGEIPFNVTVISQATGLNDTPLYEWNFGNGTVITTDTPSYVYTYNPAIIDPTITKNYTISHRVFSDGDVFAASNTQNVTIFAQNPPRARFTAYPRDGQAPLNVSFIDQSEGREPFRYEWYFGDNTPKVYEQNPIHVYNNPGVYDVTLMIRAQNGNDIINQTDIIRVTDYPIPNVSFSMAPIEGYAPLKVSFIDQTCHRNCSFRYLWEFGDGNTSILKNPVWEYVTPGSYTVNLTVTDEWGVSGNTIGGVDVKVLDPNLRYGLLVANFNALITRGIAPLEVHFIDESTGKPIGWKWDFGDNTESYDQSPNHTFTQPGVYNVTLKVYNQTSDASKITKNEYITAISSKIDALFNYHYINNQKGRQIQFFDRSKGVGINEWNWDFGDGTFSTNQNPIHLFSTSGSFNVKLVVSNGYCSGTYTYVVNV</sequence>
<evidence type="ECO:0000259" key="1">
    <source>
        <dbReference type="PROSITE" id="PS50093"/>
    </source>
</evidence>
<dbReference type="PANTHER" id="PTHR36842:SF1">
    <property type="entry name" value="PROTEIN TOLB"/>
    <property type="match status" value="1"/>
</dbReference>
<dbReference type="SMART" id="SM00089">
    <property type="entry name" value="PKD"/>
    <property type="match status" value="6"/>
</dbReference>
<dbReference type="PROSITE" id="PS50093">
    <property type="entry name" value="PKD"/>
    <property type="match status" value="6"/>
</dbReference>
<feature type="domain" description="PKD" evidence="1">
    <location>
        <begin position="680"/>
        <end position="741"/>
    </location>
</feature>
<dbReference type="InterPro" id="IPR000601">
    <property type="entry name" value="PKD_dom"/>
</dbReference>
<dbReference type="AlphaFoldDB" id="A0A8F5VPP7"/>
<organism evidence="2 3">
    <name type="scientific">Methanospirillum hungatei</name>
    <dbReference type="NCBI Taxonomy" id="2203"/>
    <lineage>
        <taxon>Archaea</taxon>
        <taxon>Methanobacteriati</taxon>
        <taxon>Methanobacteriota</taxon>
        <taxon>Stenosarchaea group</taxon>
        <taxon>Methanomicrobia</taxon>
        <taxon>Methanomicrobiales</taxon>
        <taxon>Methanospirillaceae</taxon>
        <taxon>Methanospirillum</taxon>
    </lineage>
</organism>
<feature type="domain" description="PKD" evidence="1">
    <location>
        <begin position="489"/>
        <end position="575"/>
    </location>
</feature>
<dbReference type="OrthoDB" id="103676at2157"/>
<dbReference type="EMBL" id="CP077107">
    <property type="protein sequence ID" value="QXO95618.1"/>
    <property type="molecule type" value="Genomic_DNA"/>
</dbReference>
<dbReference type="Pfam" id="PF18911">
    <property type="entry name" value="PKD_4"/>
    <property type="match status" value="4"/>
</dbReference>
<evidence type="ECO:0000313" key="2">
    <source>
        <dbReference type="EMBL" id="QXO95618.1"/>
    </source>
</evidence>
<accession>A0A8F5VPP7</accession>
<dbReference type="CDD" id="cd00146">
    <property type="entry name" value="PKD"/>
    <property type="match status" value="6"/>
</dbReference>
<feature type="domain" description="PKD" evidence="1">
    <location>
        <begin position="308"/>
        <end position="361"/>
    </location>
</feature>
<dbReference type="Proteomes" id="UP000694228">
    <property type="component" value="Chromosome"/>
</dbReference>